<dbReference type="InParanoid" id="A0A2T3AIB6"/>
<sequence>MTSEKNETADAVSEAPSAKVATPDTREPEESIATLAKLASEQSDCDEKTVSRMAIVRKITCELVTPEDISIKNAVCNDIASGQFAPKQLKNERMTTEKMSSNNHVTDEVVFEETTFQQVALQNALPDDSIEDVELRPNELVDWRQWSAIDLVSPLALFFCSFSWKSYAVKLIY</sequence>
<protein>
    <submittedName>
        <fullName evidence="2">Uncharacterized protein</fullName>
    </submittedName>
</protein>
<gene>
    <name evidence="2" type="ORF">BD289DRAFT_46329</name>
</gene>
<keyword evidence="3" id="KW-1185">Reference proteome</keyword>
<evidence type="ECO:0000256" key="1">
    <source>
        <dbReference type="SAM" id="MobiDB-lite"/>
    </source>
</evidence>
<dbReference type="EMBL" id="KZ678385">
    <property type="protein sequence ID" value="PSR99187.1"/>
    <property type="molecule type" value="Genomic_DNA"/>
</dbReference>
<organism evidence="2 3">
    <name type="scientific">Coniella lustricola</name>
    <dbReference type="NCBI Taxonomy" id="2025994"/>
    <lineage>
        <taxon>Eukaryota</taxon>
        <taxon>Fungi</taxon>
        <taxon>Dikarya</taxon>
        <taxon>Ascomycota</taxon>
        <taxon>Pezizomycotina</taxon>
        <taxon>Sordariomycetes</taxon>
        <taxon>Sordariomycetidae</taxon>
        <taxon>Diaporthales</taxon>
        <taxon>Schizoparmaceae</taxon>
        <taxon>Coniella</taxon>
    </lineage>
</organism>
<name>A0A2T3AIB6_9PEZI</name>
<feature type="region of interest" description="Disordered" evidence="1">
    <location>
        <begin position="1"/>
        <end position="30"/>
    </location>
</feature>
<accession>A0A2T3AIB6</accession>
<dbReference type="AlphaFoldDB" id="A0A2T3AIB6"/>
<reference evidence="2 3" key="1">
    <citation type="journal article" date="2018" name="Mycol. Prog.">
        <title>Coniella lustricola, a new species from submerged detritus.</title>
        <authorList>
            <person name="Raudabaugh D.B."/>
            <person name="Iturriaga T."/>
            <person name="Carver A."/>
            <person name="Mondo S."/>
            <person name="Pangilinan J."/>
            <person name="Lipzen A."/>
            <person name="He G."/>
            <person name="Amirebrahimi M."/>
            <person name="Grigoriev I.V."/>
            <person name="Miller A.N."/>
        </authorList>
    </citation>
    <scope>NUCLEOTIDE SEQUENCE [LARGE SCALE GENOMIC DNA]</scope>
    <source>
        <strain evidence="2 3">B22-T-1</strain>
    </source>
</reference>
<proteinExistence type="predicted"/>
<dbReference type="Proteomes" id="UP000241462">
    <property type="component" value="Unassembled WGS sequence"/>
</dbReference>
<evidence type="ECO:0000313" key="3">
    <source>
        <dbReference type="Proteomes" id="UP000241462"/>
    </source>
</evidence>
<evidence type="ECO:0000313" key="2">
    <source>
        <dbReference type="EMBL" id="PSR99187.1"/>
    </source>
</evidence>